<dbReference type="AlphaFoldDB" id="A0AAV8SQM7"/>
<gene>
    <name evidence="1" type="ORF">K2173_005738</name>
</gene>
<accession>A0AAV8SQM7</accession>
<evidence type="ECO:0000313" key="2">
    <source>
        <dbReference type="Proteomes" id="UP001159364"/>
    </source>
</evidence>
<evidence type="ECO:0000313" key="1">
    <source>
        <dbReference type="EMBL" id="KAJ8754577.1"/>
    </source>
</evidence>
<comment type="caution">
    <text evidence="1">The sequence shown here is derived from an EMBL/GenBank/DDBJ whole genome shotgun (WGS) entry which is preliminary data.</text>
</comment>
<dbReference type="Proteomes" id="UP001159364">
    <property type="component" value="Linkage Group LG09"/>
</dbReference>
<keyword evidence="2" id="KW-1185">Reference proteome</keyword>
<sequence>MTNIEKPKDHNVSGDLLASMRTSSSDIEAALERRKLWKSTTWCGLQSGACSREKNKASAVALNMEIRRTKAKLVEEVPKLQRLAVNKMKKKRHLQSIVQFPTLARRTHLQEGGKTFHPILAPYSSRHPILPTYLSNSQPELQH</sequence>
<protein>
    <submittedName>
        <fullName evidence="1">Uncharacterized protein</fullName>
    </submittedName>
</protein>
<name>A0AAV8SQM7_9ROSI</name>
<organism evidence="1 2">
    <name type="scientific">Erythroxylum novogranatense</name>
    <dbReference type="NCBI Taxonomy" id="1862640"/>
    <lineage>
        <taxon>Eukaryota</taxon>
        <taxon>Viridiplantae</taxon>
        <taxon>Streptophyta</taxon>
        <taxon>Embryophyta</taxon>
        <taxon>Tracheophyta</taxon>
        <taxon>Spermatophyta</taxon>
        <taxon>Magnoliopsida</taxon>
        <taxon>eudicotyledons</taxon>
        <taxon>Gunneridae</taxon>
        <taxon>Pentapetalae</taxon>
        <taxon>rosids</taxon>
        <taxon>fabids</taxon>
        <taxon>Malpighiales</taxon>
        <taxon>Erythroxylaceae</taxon>
        <taxon>Erythroxylum</taxon>
    </lineage>
</organism>
<dbReference type="EMBL" id="JAIWQS010000009">
    <property type="protein sequence ID" value="KAJ8754577.1"/>
    <property type="molecule type" value="Genomic_DNA"/>
</dbReference>
<reference evidence="1 2" key="1">
    <citation type="submission" date="2021-09" db="EMBL/GenBank/DDBJ databases">
        <title>Genomic insights and catalytic innovation underlie evolution of tropane alkaloids biosynthesis.</title>
        <authorList>
            <person name="Wang Y.-J."/>
            <person name="Tian T."/>
            <person name="Huang J.-P."/>
            <person name="Huang S.-X."/>
        </authorList>
    </citation>
    <scope>NUCLEOTIDE SEQUENCE [LARGE SCALE GENOMIC DNA]</scope>
    <source>
        <strain evidence="1">KIB-2018</strain>
        <tissue evidence="1">Leaf</tissue>
    </source>
</reference>
<proteinExistence type="predicted"/>